<dbReference type="EMBL" id="WQMT02000002">
    <property type="protein sequence ID" value="KAG9226178.1"/>
    <property type="molecule type" value="Genomic_DNA"/>
</dbReference>
<gene>
    <name evidence="1" type="ORF">CCMSSC00406_0005089</name>
</gene>
<sequence>MDGAHLAPSLSAFRFPTDGAELALWSLAAALIVLVVFVLINRRGRSTRGNALLLVGCQDAGKTAILSTLVYKQTLPTHASLQTNQSIVSLAPQGKSIRALDVPGHPRVRDQYKDFLPDAGAIAFVIDVSTISRNGAAVAEVKTILERELEKRRSSQSNGVGIENLGEDGETSDIGGLECAGNGPFRFDDWEGGDVSFIATSCKVTKRNETSEKTLDENEGLTPLLEWLEDTF</sequence>
<comment type="caution">
    <text evidence="1">The sequence shown here is derived from an EMBL/GenBank/DDBJ whole genome shotgun (WGS) entry which is preliminary data.</text>
</comment>
<organism evidence="1 2">
    <name type="scientific">Pleurotus cornucopiae</name>
    <name type="common">Cornucopia mushroom</name>
    <dbReference type="NCBI Taxonomy" id="5321"/>
    <lineage>
        <taxon>Eukaryota</taxon>
        <taxon>Fungi</taxon>
        <taxon>Dikarya</taxon>
        <taxon>Basidiomycota</taxon>
        <taxon>Agaricomycotina</taxon>
        <taxon>Agaricomycetes</taxon>
        <taxon>Agaricomycetidae</taxon>
        <taxon>Agaricales</taxon>
        <taxon>Pleurotineae</taxon>
        <taxon>Pleurotaceae</taxon>
        <taxon>Pleurotus</taxon>
    </lineage>
</organism>
<evidence type="ECO:0000313" key="1">
    <source>
        <dbReference type="EMBL" id="KAG9226178.1"/>
    </source>
</evidence>
<evidence type="ECO:0000313" key="2">
    <source>
        <dbReference type="Proteomes" id="UP000824881"/>
    </source>
</evidence>
<dbReference type="Proteomes" id="UP000824881">
    <property type="component" value="Unassembled WGS sequence"/>
</dbReference>
<protein>
    <submittedName>
        <fullName evidence="1">Uncharacterized protein</fullName>
    </submittedName>
</protein>
<proteinExistence type="predicted"/>
<name>A0ACB7J6I2_PLECO</name>
<keyword evidence="2" id="KW-1185">Reference proteome</keyword>
<accession>A0ACB7J6I2</accession>
<reference evidence="1 2" key="1">
    <citation type="journal article" date="2021" name="Appl. Environ. Microbiol.">
        <title>Genetic linkage and physical mapping for an oyster mushroom Pleurotus cornucopiae and QTL analysis for the trait cap color.</title>
        <authorList>
            <person name="Zhang Y."/>
            <person name="Gao W."/>
            <person name="Sonnenberg A."/>
            <person name="Chen Q."/>
            <person name="Zhang J."/>
            <person name="Huang C."/>
        </authorList>
    </citation>
    <scope>NUCLEOTIDE SEQUENCE [LARGE SCALE GENOMIC DNA]</scope>
    <source>
        <strain evidence="1">CCMSSC00406</strain>
    </source>
</reference>